<dbReference type="GO" id="GO:0003677">
    <property type="term" value="F:DNA binding"/>
    <property type="evidence" value="ECO:0007669"/>
    <property type="project" value="UniProtKB-UniRule"/>
</dbReference>
<dbReference type="PANTHER" id="PTHR47506:SF6">
    <property type="entry name" value="HTH-TYPE TRANSCRIPTIONAL REPRESSOR NEMR"/>
    <property type="match status" value="1"/>
</dbReference>
<keyword evidence="3" id="KW-0804">Transcription</keyword>
<dbReference type="PROSITE" id="PS50977">
    <property type="entry name" value="HTH_TETR_2"/>
    <property type="match status" value="1"/>
</dbReference>
<organism evidence="6 7">
    <name type="scientific">Nocardia tenerifensis</name>
    <dbReference type="NCBI Taxonomy" id="228006"/>
    <lineage>
        <taxon>Bacteria</taxon>
        <taxon>Bacillati</taxon>
        <taxon>Actinomycetota</taxon>
        <taxon>Actinomycetes</taxon>
        <taxon>Mycobacteriales</taxon>
        <taxon>Nocardiaceae</taxon>
        <taxon>Nocardia</taxon>
    </lineage>
</organism>
<dbReference type="InterPro" id="IPR009057">
    <property type="entry name" value="Homeodomain-like_sf"/>
</dbReference>
<evidence type="ECO:0000256" key="3">
    <source>
        <dbReference type="ARBA" id="ARBA00023163"/>
    </source>
</evidence>
<dbReference type="InterPro" id="IPR036271">
    <property type="entry name" value="Tet_transcr_reg_TetR-rel_C_sf"/>
</dbReference>
<dbReference type="InterPro" id="IPR011075">
    <property type="entry name" value="TetR_C"/>
</dbReference>
<evidence type="ECO:0000256" key="1">
    <source>
        <dbReference type="ARBA" id="ARBA00023015"/>
    </source>
</evidence>
<feature type="domain" description="HTH tetR-type" evidence="5">
    <location>
        <begin position="26"/>
        <end position="86"/>
    </location>
</feature>
<feature type="DNA-binding region" description="H-T-H motif" evidence="4">
    <location>
        <begin position="49"/>
        <end position="68"/>
    </location>
</feature>
<dbReference type="RefSeq" id="WP_040741604.1">
    <property type="nucleotide sequence ID" value="NZ_QJKF01000011.1"/>
</dbReference>
<comment type="caution">
    <text evidence="6">The sequence shown here is derived from an EMBL/GenBank/DDBJ whole genome shotgun (WGS) entry which is preliminary data.</text>
</comment>
<dbReference type="AlphaFoldDB" id="A0A318JTQ8"/>
<protein>
    <submittedName>
        <fullName evidence="6">TetR family transcriptional regulator</fullName>
    </submittedName>
</protein>
<dbReference type="OrthoDB" id="326421at2"/>
<evidence type="ECO:0000313" key="7">
    <source>
        <dbReference type="Proteomes" id="UP000247569"/>
    </source>
</evidence>
<accession>A0A318JTQ8</accession>
<evidence type="ECO:0000313" key="6">
    <source>
        <dbReference type="EMBL" id="PXX59859.1"/>
    </source>
</evidence>
<dbReference type="Pfam" id="PF16925">
    <property type="entry name" value="TetR_C_13"/>
    <property type="match status" value="1"/>
</dbReference>
<evidence type="ECO:0000259" key="5">
    <source>
        <dbReference type="PROSITE" id="PS50977"/>
    </source>
</evidence>
<keyword evidence="7" id="KW-1185">Reference proteome</keyword>
<keyword evidence="1" id="KW-0805">Transcription regulation</keyword>
<dbReference type="EMBL" id="QJKF01000011">
    <property type="protein sequence ID" value="PXX59859.1"/>
    <property type="molecule type" value="Genomic_DNA"/>
</dbReference>
<sequence>MESGSDSALARREPAEITDKRLLRGAKTRQTVLRRAVDVASVDGLEGLSFGRLATDTGLSKAGIQTLFKTKEALQLAAIEHARDLFVETVVEPAAAAANGAARLRALIEGWLAYAQSPLFSGGCFWVANIAEQDSRPGPVRDALFGNRRAWVRSLERELRHAVDAGEIAEVDAELAAFQIDAVLCATNTALRLEDADAVRRAWRIVDGFLTSP</sequence>
<gene>
    <name evidence="6" type="ORF">DFR70_111246</name>
</gene>
<reference evidence="6 7" key="1">
    <citation type="submission" date="2018-05" db="EMBL/GenBank/DDBJ databases">
        <title>Genomic Encyclopedia of Type Strains, Phase IV (KMG-IV): sequencing the most valuable type-strain genomes for metagenomic binning, comparative biology and taxonomic classification.</title>
        <authorList>
            <person name="Goeker M."/>
        </authorList>
    </citation>
    <scope>NUCLEOTIDE SEQUENCE [LARGE SCALE GENOMIC DNA]</scope>
    <source>
        <strain evidence="6 7">DSM 44704</strain>
    </source>
</reference>
<evidence type="ECO:0000256" key="2">
    <source>
        <dbReference type="ARBA" id="ARBA00023125"/>
    </source>
</evidence>
<dbReference type="SUPFAM" id="SSF48498">
    <property type="entry name" value="Tetracyclin repressor-like, C-terminal domain"/>
    <property type="match status" value="1"/>
</dbReference>
<keyword evidence="2 4" id="KW-0238">DNA-binding</keyword>
<name>A0A318JTQ8_9NOCA</name>
<dbReference type="SUPFAM" id="SSF46689">
    <property type="entry name" value="Homeodomain-like"/>
    <property type="match status" value="1"/>
</dbReference>
<proteinExistence type="predicted"/>
<evidence type="ECO:0000256" key="4">
    <source>
        <dbReference type="PROSITE-ProRule" id="PRU00335"/>
    </source>
</evidence>
<dbReference type="Gene3D" id="1.10.357.10">
    <property type="entry name" value="Tetracycline Repressor, domain 2"/>
    <property type="match status" value="1"/>
</dbReference>
<dbReference type="Proteomes" id="UP000247569">
    <property type="component" value="Unassembled WGS sequence"/>
</dbReference>
<dbReference type="PANTHER" id="PTHR47506">
    <property type="entry name" value="TRANSCRIPTIONAL REGULATORY PROTEIN"/>
    <property type="match status" value="1"/>
</dbReference>
<dbReference type="InterPro" id="IPR001647">
    <property type="entry name" value="HTH_TetR"/>
</dbReference>
<dbReference type="Gene3D" id="1.10.10.60">
    <property type="entry name" value="Homeodomain-like"/>
    <property type="match status" value="1"/>
</dbReference>